<gene>
    <name evidence="1" type="ORF">WN55_08154</name>
</gene>
<reference evidence="1 2" key="1">
    <citation type="submission" date="2015-07" db="EMBL/GenBank/DDBJ databases">
        <title>The genome of Dufourea novaeangliae.</title>
        <authorList>
            <person name="Pan H."/>
            <person name="Kapheim K."/>
        </authorList>
    </citation>
    <scope>NUCLEOTIDE SEQUENCE [LARGE SCALE GENOMIC DNA]</scope>
    <source>
        <strain evidence="1">0120121106</strain>
        <tissue evidence="1">Whole body</tissue>
    </source>
</reference>
<keyword evidence="2" id="KW-1185">Reference proteome</keyword>
<accession>A0A154P4P2</accession>
<name>A0A154P4P2_DUFNO</name>
<proteinExistence type="predicted"/>
<organism evidence="1 2">
    <name type="scientific">Dufourea novaeangliae</name>
    <name type="common">Sweat bee</name>
    <dbReference type="NCBI Taxonomy" id="178035"/>
    <lineage>
        <taxon>Eukaryota</taxon>
        <taxon>Metazoa</taxon>
        <taxon>Ecdysozoa</taxon>
        <taxon>Arthropoda</taxon>
        <taxon>Hexapoda</taxon>
        <taxon>Insecta</taxon>
        <taxon>Pterygota</taxon>
        <taxon>Neoptera</taxon>
        <taxon>Endopterygota</taxon>
        <taxon>Hymenoptera</taxon>
        <taxon>Apocrita</taxon>
        <taxon>Aculeata</taxon>
        <taxon>Apoidea</taxon>
        <taxon>Anthophila</taxon>
        <taxon>Halictidae</taxon>
        <taxon>Rophitinae</taxon>
        <taxon>Dufourea</taxon>
    </lineage>
</organism>
<dbReference type="AlphaFoldDB" id="A0A154P4P2"/>
<evidence type="ECO:0000313" key="1">
    <source>
        <dbReference type="EMBL" id="KZC06919.1"/>
    </source>
</evidence>
<protein>
    <submittedName>
        <fullName evidence="1">Uncharacterized protein</fullName>
    </submittedName>
</protein>
<sequence length="74" mass="8706">MVPNTFKDYSDWGVNQKVFMSSIQHFGIVFFYTTLKIGSQSTCKESDTYYRKTSSIINNVFIMVNVHRTRNYYG</sequence>
<dbReference type="Proteomes" id="UP000076502">
    <property type="component" value="Unassembled WGS sequence"/>
</dbReference>
<dbReference type="EMBL" id="KQ434819">
    <property type="protein sequence ID" value="KZC06919.1"/>
    <property type="molecule type" value="Genomic_DNA"/>
</dbReference>
<evidence type="ECO:0000313" key="2">
    <source>
        <dbReference type="Proteomes" id="UP000076502"/>
    </source>
</evidence>